<evidence type="ECO:0008006" key="4">
    <source>
        <dbReference type="Google" id="ProtNLM"/>
    </source>
</evidence>
<protein>
    <recommendedName>
        <fullName evidence="4">Outer membrane beta-barrel protein</fullName>
    </recommendedName>
</protein>
<evidence type="ECO:0000313" key="2">
    <source>
        <dbReference type="EMBL" id="NER08982.1"/>
    </source>
</evidence>
<dbReference type="RefSeq" id="WP_163691070.1">
    <property type="nucleotide sequence ID" value="NZ_FXTW01000001.1"/>
</dbReference>
<keyword evidence="1" id="KW-0732">Signal</keyword>
<sequence>MKCKILVLTALIFGSLTYAQEGIKIGIQGSFPFNDFKDAVVLSAAVDVGYMHALGEVVDAGVMTGFINGFPDNFDGGPDLPNIQFLPLAGSFRIWPSNSFSFGGDAGYAVGINDGNDGGLYYRPVIGYLFGTNTEVNLSYTGIQLDGATWSTVNVGIMHTIQVRPRRL</sequence>
<keyword evidence="3" id="KW-1185">Reference proteome</keyword>
<dbReference type="EMBL" id="JAABOP010000001">
    <property type="protein sequence ID" value="NER08982.1"/>
    <property type="molecule type" value="Genomic_DNA"/>
</dbReference>
<comment type="caution">
    <text evidence="2">The sequence shown here is derived from an EMBL/GenBank/DDBJ whole genome shotgun (WGS) entry which is preliminary data.</text>
</comment>
<evidence type="ECO:0000256" key="1">
    <source>
        <dbReference type="SAM" id="SignalP"/>
    </source>
</evidence>
<accession>A0A6P0U8W7</accession>
<reference evidence="2 3" key="1">
    <citation type="submission" date="2020-01" db="EMBL/GenBank/DDBJ databases">
        <title>Muriicola jejuensis KCTC 22299.</title>
        <authorList>
            <person name="Wang G."/>
        </authorList>
    </citation>
    <scope>NUCLEOTIDE SEQUENCE [LARGE SCALE GENOMIC DNA]</scope>
    <source>
        <strain evidence="2 3">KCTC 22299</strain>
    </source>
</reference>
<organism evidence="2 3">
    <name type="scientific">Muriicola jejuensis</name>
    <dbReference type="NCBI Taxonomy" id="504488"/>
    <lineage>
        <taxon>Bacteria</taxon>
        <taxon>Pseudomonadati</taxon>
        <taxon>Bacteroidota</taxon>
        <taxon>Flavobacteriia</taxon>
        <taxon>Flavobacteriales</taxon>
        <taxon>Flavobacteriaceae</taxon>
        <taxon>Muriicola</taxon>
    </lineage>
</organism>
<proteinExistence type="predicted"/>
<evidence type="ECO:0000313" key="3">
    <source>
        <dbReference type="Proteomes" id="UP000468443"/>
    </source>
</evidence>
<dbReference type="AlphaFoldDB" id="A0A6P0U8W7"/>
<feature type="chain" id="PRO_5027091528" description="Outer membrane beta-barrel protein" evidence="1">
    <location>
        <begin position="20"/>
        <end position="168"/>
    </location>
</feature>
<gene>
    <name evidence="2" type="ORF">GWK09_00495</name>
</gene>
<feature type="signal peptide" evidence="1">
    <location>
        <begin position="1"/>
        <end position="19"/>
    </location>
</feature>
<name>A0A6P0U8W7_9FLAO</name>
<dbReference type="Proteomes" id="UP000468443">
    <property type="component" value="Unassembled WGS sequence"/>
</dbReference>